<evidence type="ECO:0000256" key="1">
    <source>
        <dbReference type="ARBA" id="ARBA00004167"/>
    </source>
</evidence>
<dbReference type="Proteomes" id="UP001218788">
    <property type="component" value="Unassembled WGS sequence"/>
</dbReference>
<keyword evidence="9" id="KW-1185">Reference proteome</keyword>
<reference evidence="8 9" key="1">
    <citation type="submission" date="2022-10" db="EMBL/GenBank/DDBJ databases">
        <title>Alteromonas sp. chi3 Genome sequencing.</title>
        <authorList>
            <person name="Park S."/>
        </authorList>
    </citation>
    <scope>NUCLEOTIDE SEQUENCE [LARGE SCALE GENOMIC DNA]</scope>
    <source>
        <strain evidence="9">chi3</strain>
    </source>
</reference>
<evidence type="ECO:0000313" key="9">
    <source>
        <dbReference type="Proteomes" id="UP001218788"/>
    </source>
</evidence>
<protein>
    <recommendedName>
        <fullName evidence="6">Type II secretion system protein I</fullName>
        <shortName evidence="6">T2SS minor pseudopilin I</shortName>
    </recommendedName>
</protein>
<dbReference type="EMBL" id="JAQQXP010000001">
    <property type="protein sequence ID" value="MDC8829344.1"/>
    <property type="molecule type" value="Genomic_DNA"/>
</dbReference>
<dbReference type="Gene3D" id="3.30.1300.30">
    <property type="entry name" value="GSPII I/J protein-like"/>
    <property type="match status" value="1"/>
</dbReference>
<keyword evidence="3" id="KW-0812">Transmembrane</keyword>
<dbReference type="InterPro" id="IPR003413">
    <property type="entry name" value="T2SS_GspI_C"/>
</dbReference>
<dbReference type="InterPro" id="IPR010052">
    <property type="entry name" value="T2SS_protein-GspI"/>
</dbReference>
<dbReference type="NCBIfam" id="TIGR01707">
    <property type="entry name" value="gspI"/>
    <property type="match status" value="1"/>
</dbReference>
<comment type="similarity">
    <text evidence="6">Belongs to the GSP I family.</text>
</comment>
<keyword evidence="4" id="KW-1133">Transmembrane helix</keyword>
<evidence type="ECO:0000256" key="5">
    <source>
        <dbReference type="ARBA" id="ARBA00023136"/>
    </source>
</evidence>
<evidence type="ECO:0000256" key="4">
    <source>
        <dbReference type="ARBA" id="ARBA00022989"/>
    </source>
</evidence>
<keyword evidence="2 6" id="KW-0488">Methylation</keyword>
<dbReference type="Pfam" id="PF02501">
    <property type="entry name" value="T2SSI"/>
    <property type="match status" value="1"/>
</dbReference>
<evidence type="ECO:0000256" key="6">
    <source>
        <dbReference type="RuleBase" id="RU368030"/>
    </source>
</evidence>
<evidence type="ECO:0000256" key="3">
    <source>
        <dbReference type="ARBA" id="ARBA00022692"/>
    </source>
</evidence>
<dbReference type="SUPFAM" id="SSF54523">
    <property type="entry name" value="Pili subunits"/>
    <property type="match status" value="1"/>
</dbReference>
<gene>
    <name evidence="8" type="primary">gspI</name>
    <name evidence="8" type="ORF">OIK42_01090</name>
</gene>
<comment type="subunit">
    <text evidence="6">Type II secretion is composed of four main components: the outer membrane complex, the inner membrane complex, the cytoplasmic secretion ATPase and the periplasm-spanning pseudopilus.</text>
</comment>
<evidence type="ECO:0000259" key="7">
    <source>
        <dbReference type="Pfam" id="PF02501"/>
    </source>
</evidence>
<comment type="PTM">
    <text evidence="6">Cleaved by prepilin peptidase.</text>
</comment>
<keyword evidence="6" id="KW-0997">Cell inner membrane</keyword>
<dbReference type="InterPro" id="IPR045584">
    <property type="entry name" value="Pilin-like"/>
</dbReference>
<sequence length="119" mass="13168">MTLLEVMVALFIFAMTGGAIMKAAAEHLSSLGQIEEMTIATWVANNHLNQLQLEKPWPIKNNVKGQTDMAERTWYWRQVVKDTGDSDFKAVEISVGLRADHSDSITTVVTYFAKPVAGA</sequence>
<proteinExistence type="inferred from homology"/>
<organism evidence="8 9">
    <name type="scientific">Alteromonas gilva</name>
    <dbReference type="NCBI Taxonomy" id="2987522"/>
    <lineage>
        <taxon>Bacteria</taxon>
        <taxon>Pseudomonadati</taxon>
        <taxon>Pseudomonadota</taxon>
        <taxon>Gammaproteobacteria</taxon>
        <taxon>Alteromonadales</taxon>
        <taxon>Alteromonadaceae</taxon>
        <taxon>Alteromonas/Salinimonas group</taxon>
        <taxon>Alteromonas</taxon>
    </lineage>
</organism>
<evidence type="ECO:0000256" key="2">
    <source>
        <dbReference type="ARBA" id="ARBA00022481"/>
    </source>
</evidence>
<evidence type="ECO:0000313" key="8">
    <source>
        <dbReference type="EMBL" id="MDC8829344.1"/>
    </source>
</evidence>
<name>A0ABT5KYT3_9ALTE</name>
<comment type="function">
    <text evidence="6">Component of the type II secretion system required for the energy-dependent secretion of extracellular factors such as proteases and toxins from the periplasm.</text>
</comment>
<keyword evidence="5" id="KW-0472">Membrane</keyword>
<dbReference type="PANTHER" id="PTHR38779">
    <property type="entry name" value="TYPE II SECRETION SYSTEM PROTEIN I-RELATED"/>
    <property type="match status" value="1"/>
</dbReference>
<feature type="domain" description="Type II secretion system protein GspI C-terminal" evidence="7">
    <location>
        <begin position="35"/>
        <end position="112"/>
    </location>
</feature>
<comment type="subcellular location">
    <subcellularLocation>
        <location evidence="6">Cell inner membrane</location>
        <topology evidence="6">Single-pass membrane protein</topology>
    </subcellularLocation>
    <subcellularLocation>
        <location evidence="1">Membrane</location>
        <topology evidence="1">Single-pass membrane protein</topology>
    </subcellularLocation>
</comment>
<keyword evidence="6" id="KW-1003">Cell membrane</keyword>
<accession>A0ABT5KYT3</accession>
<comment type="caution">
    <text evidence="8">The sequence shown here is derived from an EMBL/GenBank/DDBJ whole genome shotgun (WGS) entry which is preliminary data.</text>
</comment>
<dbReference type="PANTHER" id="PTHR38779:SF2">
    <property type="entry name" value="TYPE II SECRETION SYSTEM PROTEIN I-RELATED"/>
    <property type="match status" value="1"/>
</dbReference>